<evidence type="ECO:0000313" key="1">
    <source>
        <dbReference type="EMBL" id="CAK5266439.1"/>
    </source>
</evidence>
<sequence>MSEFQAHRIMKSPLICLGGVMSSGALVEEDDQNFRESRSGRSMAKPKETWTGCPKVLSNAVRRNWLRCLALWSKQWRTRLWVRVAALSFQALHRAW</sequence>
<reference evidence="1" key="1">
    <citation type="submission" date="2023-11" db="EMBL/GenBank/DDBJ databases">
        <authorList>
            <person name="De Vega J J."/>
            <person name="De Vega J J."/>
        </authorList>
    </citation>
    <scope>NUCLEOTIDE SEQUENCE</scope>
</reference>
<protein>
    <submittedName>
        <fullName evidence="1">Uncharacterized protein</fullName>
    </submittedName>
</protein>
<name>A0AAD2JWW1_9AGAR</name>
<gene>
    <name evidence="1" type="ORF">MYCIT1_LOCUS8169</name>
</gene>
<feature type="non-terminal residue" evidence="1">
    <location>
        <position position="96"/>
    </location>
</feature>
<organism evidence="1 2">
    <name type="scientific">Mycena citricolor</name>
    <dbReference type="NCBI Taxonomy" id="2018698"/>
    <lineage>
        <taxon>Eukaryota</taxon>
        <taxon>Fungi</taxon>
        <taxon>Dikarya</taxon>
        <taxon>Basidiomycota</taxon>
        <taxon>Agaricomycotina</taxon>
        <taxon>Agaricomycetes</taxon>
        <taxon>Agaricomycetidae</taxon>
        <taxon>Agaricales</taxon>
        <taxon>Marasmiineae</taxon>
        <taxon>Mycenaceae</taxon>
        <taxon>Mycena</taxon>
    </lineage>
</organism>
<keyword evidence="2" id="KW-1185">Reference proteome</keyword>
<evidence type="ECO:0000313" key="2">
    <source>
        <dbReference type="Proteomes" id="UP001295794"/>
    </source>
</evidence>
<dbReference type="Proteomes" id="UP001295794">
    <property type="component" value="Unassembled WGS sequence"/>
</dbReference>
<comment type="caution">
    <text evidence="1">The sequence shown here is derived from an EMBL/GenBank/DDBJ whole genome shotgun (WGS) entry which is preliminary data.</text>
</comment>
<dbReference type="EMBL" id="CAVNYO010000109">
    <property type="protein sequence ID" value="CAK5266439.1"/>
    <property type="molecule type" value="Genomic_DNA"/>
</dbReference>
<proteinExistence type="predicted"/>
<dbReference type="AlphaFoldDB" id="A0AAD2JWW1"/>
<accession>A0AAD2JWW1</accession>